<name>A0A8D8YH27_9HEMI</name>
<organism evidence="1">
    <name type="scientific">Cacopsylla melanoneura</name>
    <dbReference type="NCBI Taxonomy" id="428564"/>
    <lineage>
        <taxon>Eukaryota</taxon>
        <taxon>Metazoa</taxon>
        <taxon>Ecdysozoa</taxon>
        <taxon>Arthropoda</taxon>
        <taxon>Hexapoda</taxon>
        <taxon>Insecta</taxon>
        <taxon>Pterygota</taxon>
        <taxon>Neoptera</taxon>
        <taxon>Paraneoptera</taxon>
        <taxon>Hemiptera</taxon>
        <taxon>Sternorrhyncha</taxon>
        <taxon>Psylloidea</taxon>
        <taxon>Psyllidae</taxon>
        <taxon>Psyllinae</taxon>
        <taxon>Cacopsylla</taxon>
    </lineage>
</organism>
<protein>
    <submittedName>
        <fullName evidence="1">Uncharacterized protein</fullName>
    </submittedName>
</protein>
<sequence>MDFRSVKTCCQLKCYDIIDCGRQKSFFLGFFELQSKNDKDNFLVRCLEATLPQQVNTTFKRKTPALYSWKYYCVLQNEKLQVCMNFLLSVLQIGRKRLRTIQGKFSRGITVMRDQRTPRTDVCDFCTECKIKLKMNPNDNCKSLFELHLRRFQKYKELIKSEILSPSTFEDNLILEFDFAQNLALPKLNINKQYYSRQLSLYVFNVHLHNDGEIFLFYYMEHEARKNSDAVCSMLYARL</sequence>
<proteinExistence type="predicted"/>
<evidence type="ECO:0000313" key="1">
    <source>
        <dbReference type="EMBL" id="CAG6728620.1"/>
    </source>
</evidence>
<reference evidence="1" key="1">
    <citation type="submission" date="2021-05" db="EMBL/GenBank/DDBJ databases">
        <authorList>
            <person name="Alioto T."/>
            <person name="Alioto T."/>
            <person name="Gomez Garrido J."/>
        </authorList>
    </citation>
    <scope>NUCLEOTIDE SEQUENCE</scope>
</reference>
<dbReference type="EMBL" id="HBUF01376683">
    <property type="protein sequence ID" value="CAG6728620.1"/>
    <property type="molecule type" value="Transcribed_RNA"/>
</dbReference>
<accession>A0A8D8YH27</accession>
<dbReference type="AlphaFoldDB" id="A0A8D8YH27"/>